<reference evidence="2 3" key="1">
    <citation type="submission" date="2018-06" db="EMBL/GenBank/DDBJ databases">
        <authorList>
            <consortium name="Pathogen Informatics"/>
            <person name="Doyle S."/>
        </authorList>
    </citation>
    <scope>NUCLEOTIDE SEQUENCE [LARGE SCALE GENOMIC DNA]</scope>
    <source>
        <strain evidence="2 3">NCTC10283</strain>
    </source>
</reference>
<feature type="transmembrane region" description="Helical" evidence="1">
    <location>
        <begin position="122"/>
        <end position="143"/>
    </location>
</feature>
<organism evidence="2 3">
    <name type="scientific">Alysiella crassa</name>
    <dbReference type="NCBI Taxonomy" id="153491"/>
    <lineage>
        <taxon>Bacteria</taxon>
        <taxon>Pseudomonadati</taxon>
        <taxon>Pseudomonadota</taxon>
        <taxon>Betaproteobacteria</taxon>
        <taxon>Neisseriales</taxon>
        <taxon>Neisseriaceae</taxon>
        <taxon>Alysiella</taxon>
    </lineage>
</organism>
<evidence type="ECO:0000313" key="2">
    <source>
        <dbReference type="EMBL" id="SSY70638.1"/>
    </source>
</evidence>
<keyword evidence="1" id="KW-0472">Membrane</keyword>
<protein>
    <submittedName>
        <fullName evidence="2">Uncharacterized protein</fullName>
    </submittedName>
</protein>
<gene>
    <name evidence="2" type="ORF">NCTC10283_00745</name>
</gene>
<keyword evidence="1" id="KW-0812">Transmembrane</keyword>
<accession>A0A376BLW2</accession>
<dbReference type="RefSeq" id="WP_034292517.1">
    <property type="nucleotide sequence ID" value="NZ_CP091519.2"/>
</dbReference>
<dbReference type="EMBL" id="UFSO01000002">
    <property type="protein sequence ID" value="SSY70638.1"/>
    <property type="molecule type" value="Genomic_DNA"/>
</dbReference>
<dbReference type="Proteomes" id="UP000254209">
    <property type="component" value="Unassembled WGS sequence"/>
</dbReference>
<dbReference type="STRING" id="1120980.GCA_000745955_01114"/>
<sequence>MKSLKQLFTALCLWALWFGLTVVLAQTFKMLNTTHYQSGDTPDKPFRVAILAADGSRYAVPFQEAQTMPEVWNRQPEKPCQQEDCLFQADDGSLIFHNEGALWYSESRYRIVGNRLEPVSHVVFNVGDVFFAGIGAFILLKLGKYGFYRWRYRRAPEQLAAYHRAVWASVKRWLIWVAVLVLFILGINILSQVA</sequence>
<keyword evidence="1" id="KW-1133">Transmembrane helix</keyword>
<name>A0A376BLW2_9NEIS</name>
<dbReference type="AlphaFoldDB" id="A0A376BLW2"/>
<proteinExistence type="predicted"/>
<keyword evidence="3" id="KW-1185">Reference proteome</keyword>
<evidence type="ECO:0000313" key="3">
    <source>
        <dbReference type="Proteomes" id="UP000254209"/>
    </source>
</evidence>
<feature type="transmembrane region" description="Helical" evidence="1">
    <location>
        <begin position="173"/>
        <end position="191"/>
    </location>
</feature>
<evidence type="ECO:0000256" key="1">
    <source>
        <dbReference type="SAM" id="Phobius"/>
    </source>
</evidence>